<protein>
    <recommendedName>
        <fullName evidence="7">CSD domain-containing protein</fullName>
    </recommendedName>
</protein>
<comment type="caution">
    <text evidence="8">The sequence shown here is derived from an EMBL/GenBank/DDBJ whole genome shotgun (WGS) entry which is preliminary data.</text>
</comment>
<evidence type="ECO:0000256" key="5">
    <source>
        <dbReference type="ARBA" id="ARBA00044751"/>
    </source>
</evidence>
<dbReference type="InterPro" id="IPR002059">
    <property type="entry name" value="CSP_DNA-bd"/>
</dbReference>
<gene>
    <name evidence="8" type="ORF">OSTQU699_LOCUS779</name>
</gene>
<keyword evidence="9" id="KW-1185">Reference proteome</keyword>
<feature type="domain" description="CSD" evidence="7">
    <location>
        <begin position="345"/>
        <end position="410"/>
    </location>
</feature>
<evidence type="ECO:0000313" key="9">
    <source>
        <dbReference type="Proteomes" id="UP000708148"/>
    </source>
</evidence>
<dbReference type="PANTHER" id="PTHR12913:SF1">
    <property type="entry name" value="COLD SHOCK DOMAIN-CONTAINING PROTEIN E1"/>
    <property type="match status" value="1"/>
</dbReference>
<sequence>MASLGENGIVARAGGDGEGPGAEGGGQEGLEQGILVAVKDALAFVRCPTFVDPLVFNATDFIPKDATKEGVPHLPAHLSPGDEVAFKVGARVDGELRAVEVRKSAAARERRPSTAQPPFIGQHGQSDALRNDFRALSGISGFSSALSSHFSGLSDLLARSESLGQSMGDSMGMEMQSSTREEGIVARLKDTNGFINRPRPHLGRIFFHFKYLRPTEGGGTISRLEIGTEVSYVVCREGGRMFAADVELMPKGTIVQEVELEGHVKGRVIKPALSQPSDVREDGIVGYVDEEGHEQRCYYGNHQVEQPDVELDERDEIEFRVICNNYRREGRALEVRLISKAPERRELGKVAVLKNNFGFIKCCERHNDVLFHFSELDGLEPADLVVGDDVEFAVKWDREKGKQLALKVRKAKPGSAVFELLSAEVYYGLVVERLGLWKQYGPGSHGVVLFERNGCSEKLTFGGNDLEDRQLNPQVGDKVSFRIATNLAQAKSAEKLDGPAAKYGGRRATEVALVRYMGKVASMFQNGSYGFIDYEHERGMSRIFFHCSEVERGVYLRPDDVVKFVRVYNPQKQQHQARRLQRIQEAPVAPKGGLETKGSGSKLQLVPSPLTLEKPSLTLKLGDRSTANPQSARGGAFGKTARGPDGTKGFPSGRGRCLDPPIEELSPRSSKKLDPAATPFIPRSMSGTDSIPSPATLEEVELQPRPAA</sequence>
<dbReference type="GO" id="GO:0005737">
    <property type="term" value="C:cytoplasm"/>
    <property type="evidence" value="ECO:0007669"/>
    <property type="project" value="UniProtKB-SubCell"/>
</dbReference>
<feature type="region of interest" description="Disordered" evidence="6">
    <location>
        <begin position="583"/>
        <end position="708"/>
    </location>
</feature>
<keyword evidence="2" id="KW-0963">Cytoplasm</keyword>
<evidence type="ECO:0000313" key="8">
    <source>
        <dbReference type="EMBL" id="CAD7695418.1"/>
    </source>
</evidence>
<feature type="domain" description="CSD" evidence="7">
    <location>
        <begin position="515"/>
        <end position="582"/>
    </location>
</feature>
<dbReference type="Pfam" id="PF00313">
    <property type="entry name" value="CSD"/>
    <property type="match status" value="1"/>
</dbReference>
<evidence type="ECO:0000256" key="1">
    <source>
        <dbReference type="ARBA" id="ARBA00004496"/>
    </source>
</evidence>
<name>A0A8S1IVT5_9CHLO</name>
<feature type="compositionally biased region" description="Gly residues" evidence="6">
    <location>
        <begin position="14"/>
        <end position="27"/>
    </location>
</feature>
<evidence type="ECO:0000256" key="2">
    <source>
        <dbReference type="ARBA" id="ARBA00022490"/>
    </source>
</evidence>
<evidence type="ECO:0000256" key="6">
    <source>
        <dbReference type="SAM" id="MobiDB-lite"/>
    </source>
</evidence>
<keyword evidence="3" id="KW-0677">Repeat</keyword>
<dbReference type="EMBL" id="CAJHUC010000341">
    <property type="protein sequence ID" value="CAD7695418.1"/>
    <property type="molecule type" value="Genomic_DNA"/>
</dbReference>
<dbReference type="InterPro" id="IPR012340">
    <property type="entry name" value="NA-bd_OB-fold"/>
</dbReference>
<evidence type="ECO:0000256" key="3">
    <source>
        <dbReference type="ARBA" id="ARBA00022737"/>
    </source>
</evidence>
<evidence type="ECO:0000256" key="4">
    <source>
        <dbReference type="ARBA" id="ARBA00022884"/>
    </source>
</evidence>
<feature type="region of interest" description="Disordered" evidence="6">
    <location>
        <begin position="1"/>
        <end position="27"/>
    </location>
</feature>
<reference evidence="8" key="1">
    <citation type="submission" date="2020-12" db="EMBL/GenBank/DDBJ databases">
        <authorList>
            <person name="Iha C."/>
        </authorList>
    </citation>
    <scope>NUCLEOTIDE SEQUENCE</scope>
</reference>
<dbReference type="AlphaFoldDB" id="A0A8S1IVT5"/>
<dbReference type="SUPFAM" id="SSF50249">
    <property type="entry name" value="Nucleic acid-binding proteins"/>
    <property type="match status" value="3"/>
</dbReference>
<comment type="similarity">
    <text evidence="5">Belongs to the UNR family.</text>
</comment>
<comment type="subcellular location">
    <subcellularLocation>
        <location evidence="1">Cytoplasm</location>
    </subcellularLocation>
</comment>
<dbReference type="Proteomes" id="UP000708148">
    <property type="component" value="Unassembled WGS sequence"/>
</dbReference>
<dbReference type="Gene3D" id="2.40.50.140">
    <property type="entry name" value="Nucleic acid-binding proteins"/>
    <property type="match status" value="3"/>
</dbReference>
<keyword evidence="4" id="KW-0694">RNA-binding</keyword>
<dbReference type="GO" id="GO:0003723">
    <property type="term" value="F:RNA binding"/>
    <property type="evidence" value="ECO:0007669"/>
    <property type="project" value="UniProtKB-KW"/>
</dbReference>
<accession>A0A8S1IVT5</accession>
<evidence type="ECO:0000259" key="7">
    <source>
        <dbReference type="PROSITE" id="PS51857"/>
    </source>
</evidence>
<dbReference type="OrthoDB" id="514780at2759"/>
<dbReference type="PROSITE" id="PS51857">
    <property type="entry name" value="CSD_2"/>
    <property type="match status" value="2"/>
</dbReference>
<proteinExistence type="inferred from homology"/>
<dbReference type="PANTHER" id="PTHR12913">
    <property type="entry name" value="UNR PROTEIN N-RAS UPSTREAM GENE PROTEIN"/>
    <property type="match status" value="1"/>
</dbReference>
<dbReference type="SMART" id="SM00357">
    <property type="entry name" value="CSP"/>
    <property type="match status" value="3"/>
</dbReference>
<organism evidence="8 9">
    <name type="scientific">Ostreobium quekettii</name>
    <dbReference type="NCBI Taxonomy" id="121088"/>
    <lineage>
        <taxon>Eukaryota</taxon>
        <taxon>Viridiplantae</taxon>
        <taxon>Chlorophyta</taxon>
        <taxon>core chlorophytes</taxon>
        <taxon>Ulvophyceae</taxon>
        <taxon>TCBD clade</taxon>
        <taxon>Bryopsidales</taxon>
        <taxon>Ostreobineae</taxon>
        <taxon>Ostreobiaceae</taxon>
        <taxon>Ostreobium</taxon>
    </lineage>
</organism>
<feature type="compositionally biased region" description="Basic and acidic residues" evidence="6">
    <location>
        <begin position="103"/>
        <end position="112"/>
    </location>
</feature>
<feature type="region of interest" description="Disordered" evidence="6">
    <location>
        <begin position="103"/>
        <end position="124"/>
    </location>
</feature>
<dbReference type="InterPro" id="IPR011129">
    <property type="entry name" value="CSD"/>
</dbReference>